<dbReference type="InterPro" id="IPR013783">
    <property type="entry name" value="Ig-like_fold"/>
</dbReference>
<dbReference type="Gene3D" id="2.60.40.10">
    <property type="entry name" value="Immunoglobulins"/>
    <property type="match status" value="2"/>
</dbReference>
<dbReference type="STRING" id="940295.EYM_03445"/>
<organism evidence="2 3">
    <name type="scientific">Ignicoccus islandicus DSM 13165</name>
    <dbReference type="NCBI Taxonomy" id="940295"/>
    <lineage>
        <taxon>Archaea</taxon>
        <taxon>Thermoproteota</taxon>
        <taxon>Thermoprotei</taxon>
        <taxon>Desulfurococcales</taxon>
        <taxon>Desulfurococcaceae</taxon>
        <taxon>Ignicoccus</taxon>
    </lineage>
</organism>
<dbReference type="GeneID" id="30680082"/>
<sequence>MLLIISIGLRAQPLPYLNIEMVHIDHLRYLQKSNVTLNVCNVSPILLQGTSLEITSSDSIILGAREQSLGALQRSECKRVNFEIVPLNDTANVLVVVYTMVPSKGGFSQLVGKYLITLPVKLNDISVRTTKLLDRLVIRIFNNSTFETPFLLLKLQPSIGKCLSSKVIKIGTINPNGFKDVYITVDRMENCLVNVSILDRRGKLFYKDIIDLDFEYVKPSLKFIPSTIFLCPNLVPLSNVTITLDSTNSIIEPSLVKLEELRKCRTIQYLLMDPKPPITITVKVKSNNTLAITGTYNIENIDLNLEVNRTSVFSGVRNTIEVALHSPYNLKNVYVEIIPSVGVVDPNVVYVDTNKTYTITWLVPAILPNKDLEMKFKLLNREIVKRFAVHSIDYEFGITYLPGHLTEGSFNNLKMCIRNYNKVRLRDVKITVDSAYFTKKFYLSEINANSQNCIDISNVPVPWDVKEYRMRVNINSREPQVNKTIAISIPVVQNLNIPLVNVSSSQYLLEPGTQTVYINISNIGLGSLYDAVLKVNGKNVIFPRVEVPLGVIKPLSGKNVKLVLNVPPTASTVDVNIELSYCKGDLGIPCSKEIIKRNLEFQVKTYQGPYIVALYQPQKTISNILQKVSFKLCNEGDLEAKEIRIEFKSPSNDVELVNNTIIVIPELKPKKCTHLDVSFIAFNVQKETFIDIPYRIEYLDKWLSKFTKNGILRVIVTPQKVAKISLTPFSNVLIEGDKRILRVSIVNIGSKEASNVRLYPFSNDIIIIPQNVSLERILPGQRVVITFTYSIPYGTPTGNNNLGFLVKYFNGNEEVSETYNFPVKVIRGPHIKIGEIQQYPDKVFVGSVCSLTLTISNDGDFNANNVIVKIKTSNGLKVIGSSSINLGTLQPSSTVPISYVLKVPEVASPGTYPVEIEVEYYFNGVRYTDRKTTSLIVLPSTPALEKVSWLGKALRSAYFLYLMALVIVLGVIIAKLIKKRVKR</sequence>
<dbReference type="KEGG" id="iis:EYM_03445"/>
<feature type="transmembrane region" description="Helical" evidence="1">
    <location>
        <begin position="958"/>
        <end position="977"/>
    </location>
</feature>
<evidence type="ECO:0000313" key="2">
    <source>
        <dbReference type="EMBL" id="ALU12410.1"/>
    </source>
</evidence>
<dbReference type="Proteomes" id="UP000060778">
    <property type="component" value="Chromosome"/>
</dbReference>
<keyword evidence="3" id="KW-1185">Reference proteome</keyword>
<gene>
    <name evidence="2" type="ORF">EYM_03445</name>
</gene>
<proteinExistence type="predicted"/>
<keyword evidence="1" id="KW-0472">Membrane</keyword>
<accession>A0A0U3DY43</accession>
<evidence type="ECO:0000256" key="1">
    <source>
        <dbReference type="SAM" id="Phobius"/>
    </source>
</evidence>
<dbReference type="PANTHER" id="PTHR35902">
    <property type="entry name" value="S-LAYER DOMAIN-LIKE PROTEIN-RELATED"/>
    <property type="match status" value="1"/>
</dbReference>
<name>A0A0U3DY43_9CREN</name>
<keyword evidence="1" id="KW-1133">Transmembrane helix</keyword>
<reference evidence="2 3" key="1">
    <citation type="submission" date="2013-11" db="EMBL/GenBank/DDBJ databases">
        <title>Comparative genomics of Ignicoccus.</title>
        <authorList>
            <person name="Podar M."/>
        </authorList>
    </citation>
    <scope>NUCLEOTIDE SEQUENCE [LARGE SCALE GENOMIC DNA]</scope>
    <source>
        <strain evidence="2 3">DSM 13165</strain>
    </source>
</reference>
<keyword evidence="1" id="KW-0812">Transmembrane</keyword>
<dbReference type="EMBL" id="CP006867">
    <property type="protein sequence ID" value="ALU12410.1"/>
    <property type="molecule type" value="Genomic_DNA"/>
</dbReference>
<evidence type="ECO:0000313" key="3">
    <source>
        <dbReference type="Proteomes" id="UP000060778"/>
    </source>
</evidence>
<dbReference type="RefSeq" id="WP_075049668.1">
    <property type="nucleotide sequence ID" value="NZ_CP006867.1"/>
</dbReference>
<dbReference type="PANTHER" id="PTHR35902:SF3">
    <property type="entry name" value="NPCBM-ASSOCIATED, NEW3 DOMAIN OF ALPHA-GALACTOSIDASE"/>
    <property type="match status" value="1"/>
</dbReference>
<protein>
    <submittedName>
        <fullName evidence="2">Uncharacterized protein</fullName>
    </submittedName>
</protein>
<dbReference type="AlphaFoldDB" id="A0A0U3DY43"/>